<gene>
    <name evidence="1" type="ORF">GGR28_002400</name>
</gene>
<proteinExistence type="predicted"/>
<evidence type="ECO:0000313" key="2">
    <source>
        <dbReference type="Proteomes" id="UP000576209"/>
    </source>
</evidence>
<protein>
    <submittedName>
        <fullName evidence="1">Uncharacterized protein</fullName>
    </submittedName>
</protein>
<comment type="caution">
    <text evidence="1">The sequence shown here is derived from an EMBL/GenBank/DDBJ whole genome shotgun (WGS) entry which is preliminary data.</text>
</comment>
<dbReference type="Proteomes" id="UP000576209">
    <property type="component" value="Unassembled WGS sequence"/>
</dbReference>
<keyword evidence="2" id="KW-1185">Reference proteome</keyword>
<organism evidence="1 2">
    <name type="scientific">Neolewinella aquimaris</name>
    <dbReference type="NCBI Taxonomy" id="1835722"/>
    <lineage>
        <taxon>Bacteria</taxon>
        <taxon>Pseudomonadati</taxon>
        <taxon>Bacteroidota</taxon>
        <taxon>Saprospiria</taxon>
        <taxon>Saprospirales</taxon>
        <taxon>Lewinellaceae</taxon>
        <taxon>Neolewinella</taxon>
    </lineage>
</organism>
<sequence>MSDKTTMQLLLEARFQQLAEEEAEASAGPAPQLREEVFRTLDLIDLVGEVGDLFTGKFGEATTEFLDLLTDPEGDDDFGS</sequence>
<evidence type="ECO:0000313" key="1">
    <source>
        <dbReference type="EMBL" id="MBB4079773.1"/>
    </source>
</evidence>
<accession>A0A840E743</accession>
<dbReference type="RefSeq" id="WP_183496019.1">
    <property type="nucleotide sequence ID" value="NZ_JACIFF010000006.1"/>
</dbReference>
<dbReference type="EMBL" id="JACIFF010000006">
    <property type="protein sequence ID" value="MBB4079773.1"/>
    <property type="molecule type" value="Genomic_DNA"/>
</dbReference>
<name>A0A840E743_9BACT</name>
<dbReference type="AlphaFoldDB" id="A0A840E743"/>
<reference evidence="1 2" key="1">
    <citation type="submission" date="2020-08" db="EMBL/GenBank/DDBJ databases">
        <title>Genomic Encyclopedia of Type Strains, Phase IV (KMG-IV): sequencing the most valuable type-strain genomes for metagenomic binning, comparative biology and taxonomic classification.</title>
        <authorList>
            <person name="Goeker M."/>
        </authorList>
    </citation>
    <scope>NUCLEOTIDE SEQUENCE [LARGE SCALE GENOMIC DNA]</scope>
    <source>
        <strain evidence="1 2">DSM 105137</strain>
    </source>
</reference>